<keyword evidence="2" id="KW-1185">Reference proteome</keyword>
<evidence type="ECO:0000313" key="2">
    <source>
        <dbReference type="Proteomes" id="UP001284771"/>
    </source>
</evidence>
<dbReference type="Proteomes" id="UP001284771">
    <property type="component" value="Unassembled WGS sequence"/>
</dbReference>
<evidence type="ECO:0000313" key="1">
    <source>
        <dbReference type="EMBL" id="MDW8515857.1"/>
    </source>
</evidence>
<proteinExistence type="predicted"/>
<organism evidence="1 2">
    <name type="scientific">Priestia flexa</name>
    <dbReference type="NCBI Taxonomy" id="86664"/>
    <lineage>
        <taxon>Bacteria</taxon>
        <taxon>Bacillati</taxon>
        <taxon>Bacillota</taxon>
        <taxon>Bacilli</taxon>
        <taxon>Bacillales</taxon>
        <taxon>Bacillaceae</taxon>
        <taxon>Priestia</taxon>
    </lineage>
</organism>
<evidence type="ECO:0008006" key="3">
    <source>
        <dbReference type="Google" id="ProtNLM"/>
    </source>
</evidence>
<comment type="caution">
    <text evidence="1">The sequence shown here is derived from an EMBL/GenBank/DDBJ whole genome shotgun (WGS) entry which is preliminary data.</text>
</comment>
<sequence>MFRKHNNDLFKKIAKNLYIQEVEAQQTAKNIQKDIDTHKEMMKKRRESFNLIRNK</sequence>
<name>A0ABU4J4C6_9BACI</name>
<gene>
    <name evidence="1" type="ORF">RIB56_06895</name>
</gene>
<reference evidence="2" key="1">
    <citation type="submission" date="2023-07" db="EMBL/GenBank/DDBJ databases">
        <title>Draft genomic sequences of Priestia flexa CCM isolated from the soil of an abandoned mine contaminated by free cyanide in the high Andean zone of Tacna, Peru.</title>
        <authorList>
            <person name="Caceda Quiroz C.J."/>
            <person name="Maraza Chooque G.J."/>
            <person name="Fora Quispe G.L."/>
            <person name="Carpio Mamani M."/>
        </authorList>
    </citation>
    <scope>NUCLEOTIDE SEQUENCE [LARGE SCALE GENOMIC DNA]</scope>
    <source>
        <strain evidence="2">CCM</strain>
    </source>
</reference>
<protein>
    <recommendedName>
        <fullName evidence="3">FbpB family small basic protein</fullName>
    </recommendedName>
</protein>
<dbReference type="EMBL" id="JAWUZT010000014">
    <property type="protein sequence ID" value="MDW8515857.1"/>
    <property type="molecule type" value="Genomic_DNA"/>
</dbReference>
<dbReference type="RefSeq" id="WP_318757363.1">
    <property type="nucleotide sequence ID" value="NZ_JAWUZT010000014.1"/>
</dbReference>
<accession>A0ABU4J4C6</accession>